<feature type="domain" description="DNA primase large subunit C-terminal" evidence="8">
    <location>
        <begin position="260"/>
        <end position="430"/>
    </location>
</feature>
<evidence type="ECO:0000256" key="5">
    <source>
        <dbReference type="ARBA" id="ARBA00022723"/>
    </source>
</evidence>
<dbReference type="Pfam" id="PF04104">
    <property type="entry name" value="DNA_primase_lrg"/>
    <property type="match status" value="1"/>
</dbReference>
<dbReference type="PANTHER" id="PTHR10537">
    <property type="entry name" value="DNA PRIMASE LARGE SUBUNIT"/>
    <property type="match status" value="1"/>
</dbReference>
<dbReference type="Gene3D" id="1.20.930.80">
    <property type="match status" value="1"/>
</dbReference>
<evidence type="ECO:0000313" key="9">
    <source>
        <dbReference type="RefSeq" id="XP_028128638.1"/>
    </source>
</evidence>
<dbReference type="GO" id="GO:0006269">
    <property type="term" value="P:DNA replication, synthesis of primer"/>
    <property type="evidence" value="ECO:0007669"/>
    <property type="project" value="UniProtKB-KW"/>
</dbReference>
<evidence type="ECO:0000256" key="4">
    <source>
        <dbReference type="ARBA" id="ARBA00022705"/>
    </source>
</evidence>
<dbReference type="OrthoDB" id="421393at2759"/>
<dbReference type="InterPro" id="IPR058560">
    <property type="entry name" value="DNA_primase_C"/>
</dbReference>
<sequence length="449" mass="53326">MSNFNSVSYLNVYRKYPKGYSSSTKLEIVCSNRIKLYKIFEAAKYNRLEVGTVQWSNYVTSKIQEVELKCYYPLLGLEIKGMLKAKREDNLAHWMVGLTYSATTEQRNLFIDWELQWVHLLFSKLSRSTRDTFLRDNNFIIDSLTPVEKLVLQHRIMKCIEVDIIDYSDTKFYKSEFYEVPDVVSKKHILLMQGSAIFHEDNVVYFVLNKLRYEFSDRLKFQKKVYPHWDKYLHIIQELPKYIPRLIGCEVDGVNLENIDQISREHFPLCMQHLHRNLRKNHHLKYDAKMQYGVFLYWLGLSYTDAMKFWKDEFTQGMSEDVFNRKYSYLFKHQYGMIGRRRSYQPFNCSKILGYSPLPLQHHGCPFKHWSKAVLRETLATEVSSITDIEDLLDEKDYRKACTAYLCKSRKIPKQILDPEVAAIESPIEYVNQSFKALDLLDQVFDGYI</sequence>
<dbReference type="PANTHER" id="PTHR10537:SF3">
    <property type="entry name" value="DNA PRIMASE LARGE SUBUNIT"/>
    <property type="match status" value="1"/>
</dbReference>
<evidence type="ECO:0000259" key="8">
    <source>
        <dbReference type="Pfam" id="PF04104"/>
    </source>
</evidence>
<dbReference type="GO" id="GO:0005658">
    <property type="term" value="C:alpha DNA polymerase:primase complex"/>
    <property type="evidence" value="ECO:0007669"/>
    <property type="project" value="TreeGrafter"/>
</dbReference>
<evidence type="ECO:0000256" key="6">
    <source>
        <dbReference type="ARBA" id="ARBA00023004"/>
    </source>
</evidence>
<dbReference type="GO" id="GO:0046872">
    <property type="term" value="F:metal ion binding"/>
    <property type="evidence" value="ECO:0007669"/>
    <property type="project" value="UniProtKB-KW"/>
</dbReference>
<keyword evidence="7" id="KW-0411">Iron-sulfur</keyword>
<proteinExistence type="predicted"/>
<keyword evidence="4" id="KW-0235">DNA replication</keyword>
<accession>A0A6P7F473</accession>
<protein>
    <submittedName>
        <fullName evidence="9">DNA primase large subunit-like</fullName>
    </submittedName>
</protein>
<gene>
    <name evidence="9" type="primary">LOC114324915</name>
</gene>
<organism evidence="9">
    <name type="scientific">Diabrotica virgifera virgifera</name>
    <name type="common">western corn rootworm</name>
    <dbReference type="NCBI Taxonomy" id="50390"/>
    <lineage>
        <taxon>Eukaryota</taxon>
        <taxon>Metazoa</taxon>
        <taxon>Ecdysozoa</taxon>
        <taxon>Arthropoda</taxon>
        <taxon>Hexapoda</taxon>
        <taxon>Insecta</taxon>
        <taxon>Pterygota</taxon>
        <taxon>Neoptera</taxon>
        <taxon>Endopterygota</taxon>
        <taxon>Coleoptera</taxon>
        <taxon>Polyphaga</taxon>
        <taxon>Cucujiformia</taxon>
        <taxon>Chrysomeloidea</taxon>
        <taxon>Chrysomelidae</taxon>
        <taxon>Galerucinae</taxon>
        <taxon>Diabroticina</taxon>
        <taxon>Diabroticites</taxon>
        <taxon>Diabrotica</taxon>
    </lineage>
</organism>
<keyword evidence="3" id="KW-0639">Primosome</keyword>
<evidence type="ECO:0000256" key="7">
    <source>
        <dbReference type="ARBA" id="ARBA00023014"/>
    </source>
</evidence>
<keyword evidence="6" id="KW-0408">Iron</keyword>
<dbReference type="AlphaFoldDB" id="A0A6P7F473"/>
<evidence type="ECO:0000256" key="1">
    <source>
        <dbReference type="ARBA" id="ARBA00001966"/>
    </source>
</evidence>
<dbReference type="InParanoid" id="A0A6P7F473"/>
<dbReference type="GO" id="GO:0006270">
    <property type="term" value="P:DNA replication initiation"/>
    <property type="evidence" value="ECO:0007669"/>
    <property type="project" value="TreeGrafter"/>
</dbReference>
<dbReference type="RefSeq" id="XP_028128638.1">
    <property type="nucleotide sequence ID" value="XM_028272837.1"/>
</dbReference>
<dbReference type="Pfam" id="PF26466">
    <property type="entry name" value="DNA_primase_lrg_N"/>
    <property type="match status" value="1"/>
</dbReference>
<dbReference type="InterPro" id="IPR007238">
    <property type="entry name" value="DNA_primase_lsu_euk/arc"/>
</dbReference>
<name>A0A6P7F473_DIAVI</name>
<evidence type="ECO:0000256" key="2">
    <source>
        <dbReference type="ARBA" id="ARBA00022485"/>
    </source>
</evidence>
<keyword evidence="2" id="KW-0004">4Fe-4S</keyword>
<dbReference type="GO" id="GO:0051539">
    <property type="term" value="F:4 iron, 4 sulfur cluster binding"/>
    <property type="evidence" value="ECO:0007669"/>
    <property type="project" value="UniProtKB-KW"/>
</dbReference>
<evidence type="ECO:0000256" key="3">
    <source>
        <dbReference type="ARBA" id="ARBA00022515"/>
    </source>
</evidence>
<comment type="cofactor">
    <cofactor evidence="1">
        <name>[4Fe-4S] cluster</name>
        <dbReference type="ChEBI" id="CHEBI:49883"/>
    </cofactor>
</comment>
<dbReference type="KEGG" id="dvv:114324915"/>
<reference evidence="9" key="1">
    <citation type="submission" date="2025-08" db="UniProtKB">
        <authorList>
            <consortium name="RefSeq"/>
        </authorList>
    </citation>
    <scope>IDENTIFICATION</scope>
    <source>
        <tissue evidence="9">Whole insect</tissue>
    </source>
</reference>
<keyword evidence="5" id="KW-0479">Metal-binding</keyword>